<protein>
    <submittedName>
        <fullName evidence="1">Uncharacterized protein</fullName>
    </submittedName>
</protein>
<accession>A0AAD9AWE8</accession>
<evidence type="ECO:0000313" key="2">
    <source>
        <dbReference type="Proteomes" id="UP001243330"/>
    </source>
</evidence>
<dbReference type="EMBL" id="JAQOWY010000046">
    <property type="protein sequence ID" value="KAK1853900.1"/>
    <property type="molecule type" value="Genomic_DNA"/>
</dbReference>
<name>A0AAD9AWE8_9PEZI</name>
<proteinExistence type="predicted"/>
<comment type="caution">
    <text evidence="1">The sequence shown here is derived from an EMBL/GenBank/DDBJ whole genome shotgun (WGS) entry which is preliminary data.</text>
</comment>
<organism evidence="1 2">
    <name type="scientific">Colletotrichum chrysophilum</name>
    <dbReference type="NCBI Taxonomy" id="1836956"/>
    <lineage>
        <taxon>Eukaryota</taxon>
        <taxon>Fungi</taxon>
        <taxon>Dikarya</taxon>
        <taxon>Ascomycota</taxon>
        <taxon>Pezizomycotina</taxon>
        <taxon>Sordariomycetes</taxon>
        <taxon>Hypocreomycetidae</taxon>
        <taxon>Glomerellales</taxon>
        <taxon>Glomerellaceae</taxon>
        <taxon>Colletotrichum</taxon>
        <taxon>Colletotrichum gloeosporioides species complex</taxon>
    </lineage>
</organism>
<keyword evidence="2" id="KW-1185">Reference proteome</keyword>
<dbReference type="AlphaFoldDB" id="A0AAD9AWE8"/>
<reference evidence="1" key="1">
    <citation type="submission" date="2023-01" db="EMBL/GenBank/DDBJ databases">
        <title>Colletotrichum chrysophilum M932 genome sequence.</title>
        <authorList>
            <person name="Baroncelli R."/>
        </authorList>
    </citation>
    <scope>NUCLEOTIDE SEQUENCE</scope>
    <source>
        <strain evidence="1">M932</strain>
    </source>
</reference>
<evidence type="ECO:0000313" key="1">
    <source>
        <dbReference type="EMBL" id="KAK1853900.1"/>
    </source>
</evidence>
<sequence>MFDEKADRVVSIFRVILEVLKCNLQSSAVRTTAIVHINTIVKQQFQRFVGLFVPFGYRSCSMPCAPKMPALNVDVGTMFYQ</sequence>
<dbReference type="Proteomes" id="UP001243330">
    <property type="component" value="Unassembled WGS sequence"/>
</dbReference>
<gene>
    <name evidence="1" type="ORF">CCHR01_03438</name>
</gene>